<evidence type="ECO:0000313" key="8">
    <source>
        <dbReference type="Proteomes" id="UP000546917"/>
    </source>
</evidence>
<keyword evidence="4" id="KW-0949">S-adenosyl-L-methionine</keyword>
<sequence length="466" mass="51859">MVDTQDLLTVSDVAKRLKVTVQSVRLLIRDGKLRAERVGSQWLTSQVDLQDYIGSFNVVIEPDDHERLSSDVPPIAALSFFSGAMGLDIGMGNAGIKALLACEYDKACRMTIEKNNPDIALIGDIAKYSAEEMLKMAKIPPGRKVDVIFGGPPCQAFSTAGRRKAFDDERGNVFLRFLGIISDIKPTYVVIENVRGLLSTPFPYKGSAGPIKGGALMEILDRLRAMGYSVSFNLYNAAYFGAPQARERVVIIGKLGNEKVSYLQPTHNENGAGGLKPWRTLKDALDELPQGIEHHYIEFPEARLKYYRMLNEGQCWKNLPQDMQKEAMGKSYYLGGGKTGFLRRLSFSKPSPTLVTNPTMPATDLAHPVEDRPLSVEEYAHIQGFPPGWEVCGSLLDQYRQIGNAVPIKLGEAIGRAIIDDMDGIKHEYRGFKYSRYKDTDEVSWAKLMKKQIRKASTEAKLEDVL</sequence>
<dbReference type="GO" id="GO:0003677">
    <property type="term" value="F:DNA binding"/>
    <property type="evidence" value="ECO:0007669"/>
    <property type="project" value="InterPro"/>
</dbReference>
<dbReference type="GO" id="GO:0032259">
    <property type="term" value="P:methylation"/>
    <property type="evidence" value="ECO:0007669"/>
    <property type="project" value="UniProtKB-KW"/>
</dbReference>
<dbReference type="PRINTS" id="PR00105">
    <property type="entry name" value="C5METTRFRASE"/>
</dbReference>
<evidence type="ECO:0000256" key="4">
    <source>
        <dbReference type="ARBA" id="ARBA00022691"/>
    </source>
</evidence>
<gene>
    <name evidence="7" type="ORF">HLB00_06695</name>
</gene>
<dbReference type="Pfam" id="PF00145">
    <property type="entry name" value="DNA_methylase"/>
    <property type="match status" value="1"/>
</dbReference>
<dbReference type="PANTHER" id="PTHR10629:SF52">
    <property type="entry name" value="DNA (CYTOSINE-5)-METHYLTRANSFERASE 1"/>
    <property type="match status" value="1"/>
</dbReference>
<dbReference type="PROSITE" id="PS51679">
    <property type="entry name" value="SAM_MT_C5"/>
    <property type="match status" value="1"/>
</dbReference>
<evidence type="ECO:0000256" key="1">
    <source>
        <dbReference type="ARBA" id="ARBA00011975"/>
    </source>
</evidence>
<protein>
    <recommendedName>
        <fullName evidence="1">DNA (cytosine-5-)-methyltransferase</fullName>
        <ecNumber evidence="1">2.1.1.37</ecNumber>
    </recommendedName>
</protein>
<evidence type="ECO:0000256" key="3">
    <source>
        <dbReference type="ARBA" id="ARBA00022679"/>
    </source>
</evidence>
<dbReference type="GO" id="GO:0044027">
    <property type="term" value="P:negative regulation of gene expression via chromosomal CpG island methylation"/>
    <property type="evidence" value="ECO:0007669"/>
    <property type="project" value="TreeGrafter"/>
</dbReference>
<dbReference type="Gene3D" id="3.40.50.150">
    <property type="entry name" value="Vaccinia Virus protein VP39"/>
    <property type="match status" value="1"/>
</dbReference>
<dbReference type="SUPFAM" id="SSF53335">
    <property type="entry name" value="S-adenosyl-L-methionine-dependent methyltransferases"/>
    <property type="match status" value="1"/>
</dbReference>
<dbReference type="NCBIfam" id="TIGR00675">
    <property type="entry name" value="dcm"/>
    <property type="match status" value="1"/>
</dbReference>
<dbReference type="PROSITE" id="PS00094">
    <property type="entry name" value="C5_MTASE_1"/>
    <property type="match status" value="1"/>
</dbReference>
<evidence type="ECO:0000259" key="6">
    <source>
        <dbReference type="Pfam" id="PF12728"/>
    </source>
</evidence>
<dbReference type="InterPro" id="IPR050390">
    <property type="entry name" value="C5-Methyltransferase"/>
</dbReference>
<dbReference type="EC" id="2.1.1.37" evidence="1"/>
<feature type="domain" description="Helix-turn-helix" evidence="6">
    <location>
        <begin position="7"/>
        <end position="53"/>
    </location>
</feature>
<organism evidence="7 8">
    <name type="scientific">Ferroplasma acidiphilum</name>
    <dbReference type="NCBI Taxonomy" id="74969"/>
    <lineage>
        <taxon>Archaea</taxon>
        <taxon>Methanobacteriati</taxon>
        <taxon>Thermoplasmatota</taxon>
        <taxon>Thermoplasmata</taxon>
        <taxon>Thermoplasmatales</taxon>
        <taxon>Ferroplasmaceae</taxon>
        <taxon>Ferroplasma</taxon>
    </lineage>
</organism>
<dbReference type="InterPro" id="IPR031303">
    <property type="entry name" value="C5_meth_CS"/>
</dbReference>
<dbReference type="InterPro" id="IPR018117">
    <property type="entry name" value="C5_DNA_meth_AS"/>
</dbReference>
<proteinExistence type="inferred from homology"/>
<dbReference type="PANTHER" id="PTHR10629">
    <property type="entry name" value="CYTOSINE-SPECIFIC METHYLTRANSFERASE"/>
    <property type="match status" value="1"/>
</dbReference>
<dbReference type="Proteomes" id="UP000546917">
    <property type="component" value="Unassembled WGS sequence"/>
</dbReference>
<name>A0A7K4FQD7_9ARCH</name>
<dbReference type="EMBL" id="JABGBP010000237">
    <property type="protein sequence ID" value="NOL60518.1"/>
    <property type="molecule type" value="Genomic_DNA"/>
</dbReference>
<comment type="similarity">
    <text evidence="5">Belongs to the class I-like SAM-binding methyltransferase superfamily. C5-methyltransferase family.</text>
</comment>
<dbReference type="AlphaFoldDB" id="A0A7K4FQD7"/>
<accession>A0A7K4FQD7</accession>
<dbReference type="InterPro" id="IPR029063">
    <property type="entry name" value="SAM-dependent_MTases_sf"/>
</dbReference>
<dbReference type="InterPro" id="IPR001525">
    <property type="entry name" value="C5_MeTfrase"/>
</dbReference>
<comment type="caution">
    <text evidence="7">The sequence shown here is derived from an EMBL/GenBank/DDBJ whole genome shotgun (WGS) entry which is preliminary data.</text>
</comment>
<evidence type="ECO:0000256" key="2">
    <source>
        <dbReference type="ARBA" id="ARBA00022603"/>
    </source>
</evidence>
<dbReference type="InterPro" id="IPR010093">
    <property type="entry name" value="SinI_DNA-bd"/>
</dbReference>
<dbReference type="Pfam" id="PF12728">
    <property type="entry name" value="HTH_17"/>
    <property type="match status" value="1"/>
</dbReference>
<evidence type="ECO:0000256" key="5">
    <source>
        <dbReference type="RuleBase" id="RU000416"/>
    </source>
</evidence>
<keyword evidence="2 7" id="KW-0489">Methyltransferase</keyword>
<dbReference type="RefSeq" id="WP_171481756.1">
    <property type="nucleotide sequence ID" value="NZ_JABGBP010000237.1"/>
</dbReference>
<dbReference type="InterPro" id="IPR041657">
    <property type="entry name" value="HTH_17"/>
</dbReference>
<keyword evidence="3 7" id="KW-0808">Transferase</keyword>
<dbReference type="Gene3D" id="3.90.120.10">
    <property type="entry name" value="DNA Methylase, subunit A, domain 2"/>
    <property type="match status" value="1"/>
</dbReference>
<reference evidence="7 8" key="1">
    <citation type="submission" date="2020-05" db="EMBL/GenBank/DDBJ databases">
        <authorList>
            <person name="Zhang R."/>
        </authorList>
    </citation>
    <scope>NUCLEOTIDE SEQUENCE [LARGE SCALE GENOMIC DNA]</scope>
    <source>
        <strain evidence="7 8">DSM 28986</strain>
    </source>
</reference>
<dbReference type="PROSITE" id="PS00095">
    <property type="entry name" value="C5_MTASE_2"/>
    <property type="match status" value="1"/>
</dbReference>
<dbReference type="GO" id="GO:0003886">
    <property type="term" value="F:DNA (cytosine-5-)-methyltransferase activity"/>
    <property type="evidence" value="ECO:0007669"/>
    <property type="project" value="UniProtKB-EC"/>
</dbReference>
<dbReference type="NCBIfam" id="TIGR01764">
    <property type="entry name" value="excise"/>
    <property type="match status" value="1"/>
</dbReference>
<evidence type="ECO:0000313" key="7">
    <source>
        <dbReference type="EMBL" id="NOL60518.1"/>
    </source>
</evidence>